<dbReference type="EMBL" id="CAUYUE010000001">
    <property type="protein sequence ID" value="CAK0732461.1"/>
    <property type="molecule type" value="Genomic_DNA"/>
</dbReference>
<comment type="caution">
    <text evidence="1">The sequence shown here is derived from an EMBL/GenBank/DDBJ whole genome shotgun (WGS) entry which is preliminary data.</text>
</comment>
<organism evidence="1 2">
    <name type="scientific">Coccomyxa viridis</name>
    <dbReference type="NCBI Taxonomy" id="1274662"/>
    <lineage>
        <taxon>Eukaryota</taxon>
        <taxon>Viridiplantae</taxon>
        <taxon>Chlorophyta</taxon>
        <taxon>core chlorophytes</taxon>
        <taxon>Trebouxiophyceae</taxon>
        <taxon>Trebouxiophyceae incertae sedis</taxon>
        <taxon>Coccomyxaceae</taxon>
        <taxon>Coccomyxa</taxon>
    </lineage>
</organism>
<dbReference type="Gene3D" id="3.90.550.10">
    <property type="entry name" value="Spore Coat Polysaccharide Biosynthesis Protein SpsA, Chain A"/>
    <property type="match status" value="1"/>
</dbReference>
<dbReference type="InterPro" id="IPR050587">
    <property type="entry name" value="GNT1/Glycosyltrans_8"/>
</dbReference>
<dbReference type="AlphaFoldDB" id="A0AAV1HPC6"/>
<gene>
    <name evidence="1" type="ORF">CVIRNUC_000134</name>
</gene>
<accession>A0AAV1HPC6</accession>
<protein>
    <recommendedName>
        <fullName evidence="3">Nucleotide-diphospho-sugar transferase</fullName>
    </recommendedName>
</protein>
<reference evidence="1 2" key="1">
    <citation type="submission" date="2023-10" db="EMBL/GenBank/DDBJ databases">
        <authorList>
            <person name="Maclean D."/>
            <person name="Macfadyen A."/>
        </authorList>
    </citation>
    <scope>NUCLEOTIDE SEQUENCE [LARGE SCALE GENOMIC DNA]</scope>
</reference>
<proteinExistence type="predicted"/>
<dbReference type="Proteomes" id="UP001314263">
    <property type="component" value="Unassembled WGS sequence"/>
</dbReference>
<dbReference type="PANTHER" id="PTHR11183">
    <property type="entry name" value="GLYCOGENIN SUBFAMILY MEMBER"/>
    <property type="match status" value="1"/>
</dbReference>
<sequence>MYATSEAYLCNAIINAVRLRELRVTPEADIVVLVDRAWLAEASETVTRRLVKLDQLMVKVVGVDIVNQSGDATWAQSTTKLRFFELIQYRRLIYFDADGLVMRSMDHLFSLPSAPVAMPRAYWLSQPAMCNALAVIEPSAQRLGELLHQAETAGGFDMDVMNDLYKGQCLVLPNEYVFLTGELRATNHTRYLGNHLLPWNATAELGRAYYVHFSDFPLPKPWLLGAEQLNSTTVAPQCPQQCEERALWLALHHSFQREMQQC</sequence>
<name>A0AAV1HPC6_9CHLO</name>
<dbReference type="SUPFAM" id="SSF53448">
    <property type="entry name" value="Nucleotide-diphospho-sugar transferases"/>
    <property type="match status" value="1"/>
</dbReference>
<evidence type="ECO:0000313" key="1">
    <source>
        <dbReference type="EMBL" id="CAK0732461.1"/>
    </source>
</evidence>
<dbReference type="InterPro" id="IPR029044">
    <property type="entry name" value="Nucleotide-diphossugar_trans"/>
</dbReference>
<keyword evidence="2" id="KW-1185">Reference proteome</keyword>
<evidence type="ECO:0000313" key="2">
    <source>
        <dbReference type="Proteomes" id="UP001314263"/>
    </source>
</evidence>
<evidence type="ECO:0008006" key="3">
    <source>
        <dbReference type="Google" id="ProtNLM"/>
    </source>
</evidence>